<dbReference type="InterPro" id="IPR000620">
    <property type="entry name" value="EamA_dom"/>
</dbReference>
<comment type="similarity">
    <text evidence="2">Belongs to the EamA transporter family.</text>
</comment>
<gene>
    <name evidence="8" type="ORF">BU072_02715</name>
</gene>
<evidence type="ECO:0000256" key="2">
    <source>
        <dbReference type="ARBA" id="ARBA00007362"/>
    </source>
</evidence>
<feature type="transmembrane region" description="Helical" evidence="6">
    <location>
        <begin position="121"/>
        <end position="141"/>
    </location>
</feature>
<dbReference type="Proteomes" id="UP000241209">
    <property type="component" value="Unassembled WGS sequence"/>
</dbReference>
<feature type="domain" description="EamA" evidence="7">
    <location>
        <begin position="6"/>
        <end position="137"/>
    </location>
</feature>
<evidence type="ECO:0000313" key="9">
    <source>
        <dbReference type="Proteomes" id="UP000241209"/>
    </source>
</evidence>
<feature type="transmembrane region" description="Helical" evidence="6">
    <location>
        <begin position="236"/>
        <end position="253"/>
    </location>
</feature>
<feature type="transmembrane region" description="Helical" evidence="6">
    <location>
        <begin position="203"/>
        <end position="229"/>
    </location>
</feature>
<evidence type="ECO:0000256" key="5">
    <source>
        <dbReference type="ARBA" id="ARBA00023136"/>
    </source>
</evidence>
<feature type="domain" description="EamA" evidence="7">
    <location>
        <begin position="148"/>
        <end position="273"/>
    </location>
</feature>
<dbReference type="STRING" id="1167632.GCA_000286335_01120"/>
<evidence type="ECO:0000256" key="3">
    <source>
        <dbReference type="ARBA" id="ARBA00022692"/>
    </source>
</evidence>
<keyword evidence="4 6" id="KW-1133">Transmembrane helix</keyword>
<feature type="transmembrane region" description="Helical" evidence="6">
    <location>
        <begin position="37"/>
        <end position="55"/>
    </location>
</feature>
<dbReference type="GO" id="GO:0016020">
    <property type="term" value="C:membrane"/>
    <property type="evidence" value="ECO:0007669"/>
    <property type="project" value="UniProtKB-SubCell"/>
</dbReference>
<dbReference type="SUPFAM" id="SSF103481">
    <property type="entry name" value="Multidrug resistance efflux transporter EmrE"/>
    <property type="match status" value="2"/>
</dbReference>
<feature type="transmembrane region" description="Helical" evidence="6">
    <location>
        <begin position="67"/>
        <end position="85"/>
    </location>
</feature>
<proteinExistence type="inferred from homology"/>
<keyword evidence="5 6" id="KW-0472">Membrane</keyword>
<sequence length="294" mass="32635">MNSIVKGIIAILISSIGFSLMAVFFRLSGDLPVFQKSLFRNLIAMIVPIYFVIKFKAPFFGKLENQPLLILRSTLGLIGVLLNIYAIDHMVLSDADMLMKLNPFWTILLCALFLNEKARKYQIIAMVVAIAGALFIIKPTFDSDTTPAIIGLLSGIFAAGAYTALRPLGQREKSYTTVFYFSFFSTVALIPFVIFTFEPMTTSQVIILLMSGVFATIGQFGITIAYSFAAAKDISIFVYASVIFSALLGFIIFKEVPDLLSYLGYIIIFLAGYYMFRKAQRNPKPKQSISKGES</sequence>
<dbReference type="InterPro" id="IPR037185">
    <property type="entry name" value="EmrE-like"/>
</dbReference>
<dbReference type="Pfam" id="PF00892">
    <property type="entry name" value="EamA"/>
    <property type="match status" value="2"/>
</dbReference>
<evidence type="ECO:0000313" key="8">
    <source>
        <dbReference type="EMBL" id="PTI30623.1"/>
    </source>
</evidence>
<reference evidence="8 9" key="1">
    <citation type="journal article" date="2016" name="Front. Microbiol.">
        <title>Comprehensive Phylogenetic Analysis of Bovine Non-aureus Staphylococci Species Based on Whole-Genome Sequencing.</title>
        <authorList>
            <person name="Naushad S."/>
            <person name="Barkema H.W."/>
            <person name="Luby C."/>
            <person name="Condas L.A."/>
            <person name="Nobrega D.B."/>
            <person name="Carson D.A."/>
            <person name="De Buck J."/>
        </authorList>
    </citation>
    <scope>NUCLEOTIDE SEQUENCE [LARGE SCALE GENOMIC DNA]</scope>
    <source>
        <strain evidence="8 9">SNUC 2204</strain>
    </source>
</reference>
<dbReference type="PANTHER" id="PTHR22911">
    <property type="entry name" value="ACYL-MALONYL CONDENSING ENZYME-RELATED"/>
    <property type="match status" value="1"/>
</dbReference>
<dbReference type="OrthoDB" id="5148831at2"/>
<evidence type="ECO:0000256" key="1">
    <source>
        <dbReference type="ARBA" id="ARBA00004127"/>
    </source>
</evidence>
<feature type="transmembrane region" description="Helical" evidence="6">
    <location>
        <begin position="147"/>
        <end position="165"/>
    </location>
</feature>
<dbReference type="PANTHER" id="PTHR22911:SF6">
    <property type="entry name" value="SOLUTE CARRIER FAMILY 35 MEMBER G1"/>
    <property type="match status" value="1"/>
</dbReference>
<evidence type="ECO:0000259" key="7">
    <source>
        <dbReference type="Pfam" id="PF00892"/>
    </source>
</evidence>
<comment type="subcellular location">
    <subcellularLocation>
        <location evidence="1">Endomembrane system</location>
        <topology evidence="1">Multi-pass membrane protein</topology>
    </subcellularLocation>
</comment>
<name>A0A2T4PVW8_9STAP</name>
<protein>
    <submittedName>
        <fullName evidence="8">EamA family transporter</fullName>
    </submittedName>
</protein>
<evidence type="ECO:0000256" key="4">
    <source>
        <dbReference type="ARBA" id="ARBA00022989"/>
    </source>
</evidence>
<feature type="transmembrane region" description="Helical" evidence="6">
    <location>
        <begin position="7"/>
        <end position="25"/>
    </location>
</feature>
<evidence type="ECO:0000256" key="6">
    <source>
        <dbReference type="SAM" id="Phobius"/>
    </source>
</evidence>
<comment type="caution">
    <text evidence="8">The sequence shown here is derived from an EMBL/GenBank/DDBJ whole genome shotgun (WGS) entry which is preliminary data.</text>
</comment>
<organism evidence="8 9">
    <name type="scientific">Mammaliicoccus vitulinus</name>
    <dbReference type="NCBI Taxonomy" id="71237"/>
    <lineage>
        <taxon>Bacteria</taxon>
        <taxon>Bacillati</taxon>
        <taxon>Bacillota</taxon>
        <taxon>Bacilli</taxon>
        <taxon>Bacillales</taxon>
        <taxon>Staphylococcaceae</taxon>
        <taxon>Mammaliicoccus</taxon>
    </lineage>
</organism>
<dbReference type="AlphaFoldDB" id="A0A2T4PVW8"/>
<dbReference type="EMBL" id="PZFK01000004">
    <property type="protein sequence ID" value="PTI30623.1"/>
    <property type="molecule type" value="Genomic_DNA"/>
</dbReference>
<feature type="transmembrane region" description="Helical" evidence="6">
    <location>
        <begin position="259"/>
        <end position="276"/>
    </location>
</feature>
<keyword evidence="3 6" id="KW-0812">Transmembrane</keyword>
<feature type="transmembrane region" description="Helical" evidence="6">
    <location>
        <begin position="97"/>
        <end position="114"/>
    </location>
</feature>
<accession>A0A2T4PVW8</accession>
<dbReference type="RefSeq" id="WP_107556693.1">
    <property type="nucleotide sequence ID" value="NZ_PZFG01000002.1"/>
</dbReference>
<feature type="transmembrane region" description="Helical" evidence="6">
    <location>
        <begin position="177"/>
        <end position="197"/>
    </location>
</feature>